<keyword evidence="6 13" id="KW-1133">Transmembrane helix</keyword>
<dbReference type="PANTHER" id="PTHR24240">
    <property type="entry name" value="OPSIN"/>
    <property type="match status" value="1"/>
</dbReference>
<gene>
    <name evidence="14" type="ORF">OFUS_LOCUS19770</name>
</gene>
<evidence type="ECO:0000313" key="14">
    <source>
        <dbReference type="EMBL" id="CAH1795196.1"/>
    </source>
</evidence>
<feature type="transmembrane region" description="Helical" evidence="13">
    <location>
        <begin position="76"/>
        <end position="100"/>
    </location>
</feature>
<evidence type="ECO:0000256" key="8">
    <source>
        <dbReference type="ARBA" id="ARBA00023040"/>
    </source>
</evidence>
<evidence type="ECO:0000256" key="2">
    <source>
        <dbReference type="ARBA" id="ARBA00022543"/>
    </source>
</evidence>
<feature type="transmembrane region" description="Helical" evidence="13">
    <location>
        <begin position="298"/>
        <end position="324"/>
    </location>
</feature>
<evidence type="ECO:0000256" key="4">
    <source>
        <dbReference type="ARBA" id="ARBA00022692"/>
    </source>
</evidence>
<keyword evidence="7" id="KW-0157">Chromophore</keyword>
<dbReference type="GO" id="GO:0004930">
    <property type="term" value="F:G protein-coupled receptor activity"/>
    <property type="evidence" value="ECO:0007669"/>
    <property type="project" value="UniProtKB-KW"/>
</dbReference>
<evidence type="ECO:0000256" key="10">
    <source>
        <dbReference type="ARBA" id="ARBA00023170"/>
    </source>
</evidence>
<dbReference type="Gene3D" id="1.20.1070.10">
    <property type="entry name" value="Rhodopsin 7-helix transmembrane proteins"/>
    <property type="match status" value="1"/>
</dbReference>
<dbReference type="InterPro" id="IPR017452">
    <property type="entry name" value="GPCR_Rhodpsn_7TM"/>
</dbReference>
<dbReference type="PROSITE" id="PS00238">
    <property type="entry name" value="OPSIN"/>
    <property type="match status" value="1"/>
</dbReference>
<dbReference type="OrthoDB" id="10044919at2759"/>
<evidence type="ECO:0000256" key="3">
    <source>
        <dbReference type="ARBA" id="ARBA00022606"/>
    </source>
</evidence>
<keyword evidence="9 13" id="KW-0472">Membrane</keyword>
<evidence type="ECO:0000256" key="9">
    <source>
        <dbReference type="ARBA" id="ARBA00023136"/>
    </source>
</evidence>
<protein>
    <submittedName>
        <fullName evidence="14">Uncharacterized protein</fullName>
    </submittedName>
</protein>
<name>A0A8J1UA06_OWEFU</name>
<evidence type="ECO:0000256" key="6">
    <source>
        <dbReference type="ARBA" id="ARBA00022989"/>
    </source>
</evidence>
<feature type="region of interest" description="Disordered" evidence="12">
    <location>
        <begin position="451"/>
        <end position="475"/>
    </location>
</feature>
<dbReference type="AlphaFoldDB" id="A0A8J1UA06"/>
<feature type="transmembrane region" description="Helical" evidence="13">
    <location>
        <begin position="154"/>
        <end position="174"/>
    </location>
</feature>
<keyword evidence="3" id="KW-0716">Sensory transduction</keyword>
<sequence length="511" mass="57574">MNLTNGIQMDFFTESFIDYDSHKHPHWDSVDRADRGSTLVYGFCITVISIIGLVANTVVLVTMIRYKMLKTTAHMLIFNLCFACLVISLCSSALTVSSFHGSWLYGPLGCRAYAFTMASMGYMCINTLAAMAWERVQVLTKPFINYRKNNGERYIQVIVLVWLYSITLALPPLIGWSKYILDGYGVSCTFDYLTQSPANIAYIATVYAGGFFLPLLIIVYNYTKIMRYLGKHNKEMGQVSMQMRSIRTDSIRSNSVKYHRSSSTRSMHCSGRIQSVKERTKKRRLNAILKAREKELKVLKISIAAVFLFCLAWLPYALVCLMSITGYHQVIGPSTAAIPSIFAKASAIYNPLLYGMLHPRIRRHLRRSLKSFYSCVDVKGRAAHFANITGMSNPSFSRSSDQLVVKYKRNVSVNAYESKVIPASVGANESINVLEKEAVLTFVKPSGLRKNGESISRQGSKTSVKYTGCPSDNPSMHNSDEVRILLKVKDNEWQTLELQDIKLSELVEKLL</sequence>
<evidence type="ECO:0000256" key="5">
    <source>
        <dbReference type="ARBA" id="ARBA00022925"/>
    </source>
</evidence>
<evidence type="ECO:0000256" key="12">
    <source>
        <dbReference type="SAM" id="MobiDB-lite"/>
    </source>
</evidence>
<dbReference type="PRINTS" id="PR00237">
    <property type="entry name" value="GPCRRHODOPSN"/>
</dbReference>
<keyword evidence="15" id="KW-1185">Reference proteome</keyword>
<feature type="compositionally biased region" description="Polar residues" evidence="12">
    <location>
        <begin position="453"/>
        <end position="475"/>
    </location>
</feature>
<feature type="transmembrane region" description="Helical" evidence="13">
    <location>
        <begin position="336"/>
        <end position="357"/>
    </location>
</feature>
<keyword evidence="4 13" id="KW-0812">Transmembrane</keyword>
<dbReference type="GO" id="GO:0009881">
    <property type="term" value="F:photoreceptor activity"/>
    <property type="evidence" value="ECO:0007669"/>
    <property type="project" value="UniProtKB-KW"/>
</dbReference>
<evidence type="ECO:0000256" key="13">
    <source>
        <dbReference type="SAM" id="Phobius"/>
    </source>
</evidence>
<keyword evidence="8" id="KW-0297">G-protein coupled receptor</keyword>
<dbReference type="Pfam" id="PF00001">
    <property type="entry name" value="7tm_1"/>
    <property type="match status" value="1"/>
</dbReference>
<organism evidence="14 15">
    <name type="scientific">Owenia fusiformis</name>
    <name type="common">Polychaete worm</name>
    <dbReference type="NCBI Taxonomy" id="6347"/>
    <lineage>
        <taxon>Eukaryota</taxon>
        <taxon>Metazoa</taxon>
        <taxon>Spiralia</taxon>
        <taxon>Lophotrochozoa</taxon>
        <taxon>Annelida</taxon>
        <taxon>Polychaeta</taxon>
        <taxon>Sedentaria</taxon>
        <taxon>Canalipalpata</taxon>
        <taxon>Sabellida</taxon>
        <taxon>Oweniida</taxon>
        <taxon>Oweniidae</taxon>
        <taxon>Owenia</taxon>
    </lineage>
</organism>
<evidence type="ECO:0000256" key="1">
    <source>
        <dbReference type="ARBA" id="ARBA00004141"/>
    </source>
</evidence>
<feature type="transmembrane region" description="Helical" evidence="13">
    <location>
        <begin position="39"/>
        <end position="64"/>
    </location>
</feature>
<feature type="transmembrane region" description="Helical" evidence="13">
    <location>
        <begin position="112"/>
        <end position="133"/>
    </location>
</feature>
<keyword evidence="5" id="KW-0681">Retinal protein</keyword>
<dbReference type="PROSITE" id="PS50262">
    <property type="entry name" value="G_PROTEIN_RECEP_F1_2"/>
    <property type="match status" value="1"/>
</dbReference>
<comment type="caution">
    <text evidence="14">The sequence shown here is derived from an EMBL/GenBank/DDBJ whole genome shotgun (WGS) entry which is preliminary data.</text>
</comment>
<keyword evidence="2" id="KW-0600">Photoreceptor protein</keyword>
<dbReference type="SUPFAM" id="SSF81321">
    <property type="entry name" value="Family A G protein-coupled receptor-like"/>
    <property type="match status" value="1"/>
</dbReference>
<evidence type="ECO:0000256" key="11">
    <source>
        <dbReference type="ARBA" id="ARBA00023224"/>
    </source>
</evidence>
<dbReference type="GO" id="GO:0007602">
    <property type="term" value="P:phototransduction"/>
    <property type="evidence" value="ECO:0007669"/>
    <property type="project" value="UniProtKB-KW"/>
</dbReference>
<dbReference type="EMBL" id="CAIIXF020000009">
    <property type="protein sequence ID" value="CAH1795196.1"/>
    <property type="molecule type" value="Genomic_DNA"/>
</dbReference>
<keyword evidence="11" id="KW-0807">Transducer</keyword>
<dbReference type="InterPro" id="IPR050125">
    <property type="entry name" value="GPCR_opsins"/>
</dbReference>
<keyword evidence="10" id="KW-0675">Receptor</keyword>
<comment type="subcellular location">
    <subcellularLocation>
        <location evidence="1">Membrane</location>
        <topology evidence="1">Multi-pass membrane protein</topology>
    </subcellularLocation>
</comment>
<accession>A0A8J1UA06</accession>
<dbReference type="Proteomes" id="UP000749559">
    <property type="component" value="Unassembled WGS sequence"/>
</dbReference>
<evidence type="ECO:0000256" key="7">
    <source>
        <dbReference type="ARBA" id="ARBA00022991"/>
    </source>
</evidence>
<evidence type="ECO:0000313" key="15">
    <source>
        <dbReference type="Proteomes" id="UP000749559"/>
    </source>
</evidence>
<dbReference type="GO" id="GO:0016020">
    <property type="term" value="C:membrane"/>
    <property type="evidence" value="ECO:0007669"/>
    <property type="project" value="UniProtKB-SubCell"/>
</dbReference>
<reference evidence="14" key="1">
    <citation type="submission" date="2022-03" db="EMBL/GenBank/DDBJ databases">
        <authorList>
            <person name="Martin C."/>
        </authorList>
    </citation>
    <scope>NUCLEOTIDE SEQUENCE</scope>
</reference>
<dbReference type="InterPro" id="IPR000276">
    <property type="entry name" value="GPCR_Rhodpsn"/>
</dbReference>
<feature type="transmembrane region" description="Helical" evidence="13">
    <location>
        <begin position="200"/>
        <end position="222"/>
    </location>
</feature>
<proteinExistence type="predicted"/>
<dbReference type="InterPro" id="IPR027430">
    <property type="entry name" value="Retinal_BS"/>
</dbReference>